<dbReference type="PANTHER" id="PTHR42912">
    <property type="entry name" value="METHYLTRANSFERASE"/>
    <property type="match status" value="1"/>
</dbReference>
<keyword evidence="3" id="KW-1185">Reference proteome</keyword>
<name>A0ABT8IYZ2_9MICO</name>
<dbReference type="Gene3D" id="3.40.50.150">
    <property type="entry name" value="Vaccinia Virus protein VP39"/>
    <property type="match status" value="1"/>
</dbReference>
<reference evidence="2" key="1">
    <citation type="submission" date="2023-03" db="EMBL/GenBank/DDBJ databases">
        <title>MT1 and MT2 Draft Genomes of Novel Species.</title>
        <authorList>
            <person name="Venkateswaran K."/>
        </authorList>
    </citation>
    <scope>NUCLEOTIDE SEQUENCE</scope>
    <source>
        <strain evidence="2">F6_8S_P_1A</strain>
    </source>
</reference>
<dbReference type="CDD" id="cd02440">
    <property type="entry name" value="AdoMet_MTases"/>
    <property type="match status" value="1"/>
</dbReference>
<protein>
    <submittedName>
        <fullName evidence="2">Class I SAM-dependent methyltransferase</fullName>
    </submittedName>
</protein>
<evidence type="ECO:0000259" key="1">
    <source>
        <dbReference type="Pfam" id="PF13649"/>
    </source>
</evidence>
<dbReference type="InterPro" id="IPR050508">
    <property type="entry name" value="Methyltransf_Superfamily"/>
</dbReference>
<keyword evidence="2" id="KW-0808">Transferase</keyword>
<evidence type="ECO:0000313" key="3">
    <source>
        <dbReference type="Proteomes" id="UP001174210"/>
    </source>
</evidence>
<gene>
    <name evidence="2" type="ORF">P5G59_08970</name>
</gene>
<sequence length="201" mass="22088">MSSGVRDAYARRSAEYIDLFGSMEPVHPADLQLVTTWADSLEGPVIDAGCGPGQWTDHLASRGKDVSGVDLVPEFISRARRSYPGVRFDVGGFDRLDAETSSIGGVLSWYSLIHREPDDIRAPLREFARVLRPGAGLLVGFFTWPTLERFPHAVVDGYRWPVPLLASEVEAAGFDVVETYERTQSGARPQGAIVARRRSGQ</sequence>
<dbReference type="Pfam" id="PF13649">
    <property type="entry name" value="Methyltransf_25"/>
    <property type="match status" value="1"/>
</dbReference>
<dbReference type="SUPFAM" id="SSF53335">
    <property type="entry name" value="S-adenosyl-L-methionine-dependent methyltransferases"/>
    <property type="match status" value="1"/>
</dbReference>
<dbReference type="InterPro" id="IPR041698">
    <property type="entry name" value="Methyltransf_25"/>
</dbReference>
<dbReference type="GO" id="GO:0008168">
    <property type="term" value="F:methyltransferase activity"/>
    <property type="evidence" value="ECO:0007669"/>
    <property type="project" value="UniProtKB-KW"/>
</dbReference>
<comment type="caution">
    <text evidence="2">The sequence shown here is derived from an EMBL/GenBank/DDBJ whole genome shotgun (WGS) entry which is preliminary data.</text>
</comment>
<proteinExistence type="predicted"/>
<dbReference type="GO" id="GO:0032259">
    <property type="term" value="P:methylation"/>
    <property type="evidence" value="ECO:0007669"/>
    <property type="project" value="UniProtKB-KW"/>
</dbReference>
<keyword evidence="2" id="KW-0489">Methyltransferase</keyword>
<dbReference type="PANTHER" id="PTHR42912:SF95">
    <property type="entry name" value="METHYLTRANSFERASE TYPE 11 DOMAIN-CONTAINING PROTEIN"/>
    <property type="match status" value="1"/>
</dbReference>
<dbReference type="Proteomes" id="UP001174210">
    <property type="component" value="Unassembled WGS sequence"/>
</dbReference>
<feature type="domain" description="Methyltransferase" evidence="1">
    <location>
        <begin position="45"/>
        <end position="134"/>
    </location>
</feature>
<dbReference type="EMBL" id="JAROCB010000002">
    <property type="protein sequence ID" value="MDN4597269.1"/>
    <property type="molecule type" value="Genomic_DNA"/>
</dbReference>
<evidence type="ECO:0000313" key="2">
    <source>
        <dbReference type="EMBL" id="MDN4597269.1"/>
    </source>
</evidence>
<organism evidence="2 3">
    <name type="scientific">Leifsonia virtsii</name>
    <dbReference type="NCBI Taxonomy" id="3035915"/>
    <lineage>
        <taxon>Bacteria</taxon>
        <taxon>Bacillati</taxon>
        <taxon>Actinomycetota</taxon>
        <taxon>Actinomycetes</taxon>
        <taxon>Micrococcales</taxon>
        <taxon>Microbacteriaceae</taxon>
        <taxon>Leifsonia</taxon>
    </lineage>
</organism>
<dbReference type="RefSeq" id="WP_301218115.1">
    <property type="nucleotide sequence ID" value="NZ_JAROCB010000002.1"/>
</dbReference>
<dbReference type="InterPro" id="IPR029063">
    <property type="entry name" value="SAM-dependent_MTases_sf"/>
</dbReference>
<accession>A0ABT8IYZ2</accession>